<dbReference type="GO" id="GO:0003677">
    <property type="term" value="F:DNA binding"/>
    <property type="evidence" value="ECO:0007669"/>
    <property type="project" value="UniProtKB-UniRule"/>
</dbReference>
<evidence type="ECO:0000259" key="7">
    <source>
        <dbReference type="PROSITE" id="PS51898"/>
    </source>
</evidence>
<evidence type="ECO:0000256" key="1">
    <source>
        <dbReference type="ARBA" id="ARBA00003283"/>
    </source>
</evidence>
<dbReference type="RefSeq" id="WP_055169068.1">
    <property type="nucleotide sequence ID" value="NZ_CYZG01000008.1"/>
</dbReference>
<dbReference type="Pfam" id="PF14657">
    <property type="entry name" value="Arm-DNA-bind_4"/>
    <property type="match status" value="1"/>
</dbReference>
<evidence type="ECO:0000256" key="2">
    <source>
        <dbReference type="ARBA" id="ARBA00008857"/>
    </source>
</evidence>
<dbReference type="InterPro" id="IPR044068">
    <property type="entry name" value="CB"/>
</dbReference>
<dbReference type="InterPro" id="IPR010998">
    <property type="entry name" value="Integrase_recombinase_N"/>
</dbReference>
<dbReference type="PANTHER" id="PTHR30349:SF64">
    <property type="entry name" value="PROPHAGE INTEGRASE INTD-RELATED"/>
    <property type="match status" value="1"/>
</dbReference>
<name>A0AB36DJ88_MEDGN</name>
<dbReference type="InterPro" id="IPR004107">
    <property type="entry name" value="Integrase_SAM-like_N"/>
</dbReference>
<comment type="similarity">
    <text evidence="2">Belongs to the 'phage' integrase family.</text>
</comment>
<reference evidence="9" key="1">
    <citation type="journal article" date="2020" name="Cell Host Microbe">
        <title>Functional and Genomic Variation between Human-Derived Isolates of Lachnospiraceae Reveals Inter- and Intra-Species Diversity.</title>
        <authorList>
            <person name="Sorbara M.T."/>
            <person name="Littmann E.R."/>
            <person name="Fontana E."/>
            <person name="Moody T.U."/>
            <person name="Kohout C.E."/>
            <person name="Gjonbalaj M."/>
            <person name="Eaton V."/>
            <person name="Seok R."/>
            <person name="Leiner I.M."/>
            <person name="Pamer E.G."/>
        </authorList>
    </citation>
    <scope>NUCLEOTIDE SEQUENCE</scope>
    <source>
        <strain evidence="9">MSK.11.9</strain>
    </source>
</reference>
<keyword evidence="4 6" id="KW-0238">DNA-binding</keyword>
<dbReference type="InterPro" id="IPR002104">
    <property type="entry name" value="Integrase_catalytic"/>
</dbReference>
<dbReference type="Pfam" id="PF00589">
    <property type="entry name" value="Phage_integrase"/>
    <property type="match status" value="1"/>
</dbReference>
<keyword evidence="5" id="KW-0233">DNA recombination</keyword>
<comment type="function">
    <text evidence="1">Site-specific tyrosine recombinase, which acts by catalyzing the cutting and rejoining of the recombining DNA molecules.</text>
</comment>
<proteinExistence type="inferred from homology"/>
<feature type="domain" description="Core-binding (CB)" evidence="8">
    <location>
        <begin position="60"/>
        <end position="148"/>
    </location>
</feature>
<dbReference type="GO" id="GO:0015074">
    <property type="term" value="P:DNA integration"/>
    <property type="evidence" value="ECO:0007669"/>
    <property type="project" value="UniProtKB-KW"/>
</dbReference>
<dbReference type="PROSITE" id="PS51898">
    <property type="entry name" value="TYR_RECOMBINASE"/>
    <property type="match status" value="1"/>
</dbReference>
<dbReference type="InterPro" id="IPR013762">
    <property type="entry name" value="Integrase-like_cat_sf"/>
</dbReference>
<dbReference type="InterPro" id="IPR050090">
    <property type="entry name" value="Tyrosine_recombinase_XerCD"/>
</dbReference>
<accession>A0AB36DJ88</accession>
<gene>
    <name evidence="9" type="ORF">G4981_13745</name>
</gene>
<reference evidence="9" key="2">
    <citation type="submission" date="2020-02" db="EMBL/GenBank/DDBJ databases">
        <authorList>
            <person name="Littmann E."/>
            <person name="Sorbara M."/>
        </authorList>
    </citation>
    <scope>NUCLEOTIDE SEQUENCE</scope>
    <source>
        <strain evidence="9">MSK.11.9</strain>
    </source>
</reference>
<organism evidence="9 10">
    <name type="scientific">Mediterraneibacter gnavus</name>
    <name type="common">Ruminococcus gnavus</name>
    <dbReference type="NCBI Taxonomy" id="33038"/>
    <lineage>
        <taxon>Bacteria</taxon>
        <taxon>Bacillati</taxon>
        <taxon>Bacillota</taxon>
        <taxon>Clostridia</taxon>
        <taxon>Lachnospirales</taxon>
        <taxon>Lachnospiraceae</taxon>
        <taxon>Mediterraneibacter</taxon>
    </lineage>
</organism>
<dbReference type="CDD" id="cd01189">
    <property type="entry name" value="INT_ICEBs1_C_like"/>
    <property type="match status" value="1"/>
</dbReference>
<dbReference type="InterPro" id="IPR011010">
    <property type="entry name" value="DNA_brk_join_enz"/>
</dbReference>
<dbReference type="Pfam" id="PF14659">
    <property type="entry name" value="Phage_int_SAM_3"/>
    <property type="match status" value="1"/>
</dbReference>
<evidence type="ECO:0000256" key="4">
    <source>
        <dbReference type="ARBA" id="ARBA00023125"/>
    </source>
</evidence>
<dbReference type="AlphaFoldDB" id="A0AB36DJ88"/>
<evidence type="ECO:0000313" key="9">
    <source>
        <dbReference type="EMBL" id="NSI66320.1"/>
    </source>
</evidence>
<dbReference type="EMBL" id="JAAIRY010000032">
    <property type="protein sequence ID" value="NSI66320.1"/>
    <property type="molecule type" value="Genomic_DNA"/>
</dbReference>
<keyword evidence="3" id="KW-0229">DNA integration</keyword>
<evidence type="ECO:0000313" key="10">
    <source>
        <dbReference type="Proteomes" id="UP001296581"/>
    </source>
</evidence>
<sequence length="366" mass="43092">MAVYKDKWNGYKGDTWRVAVYYKDWKGIRRKHEKRGFATKKEALAYEREYIAKTSKDTNMGFDTFVDIYMSDIKPQIKLSTYVTKENIINAHICSYFENKSLSEITANDILQWQNALLSLRDDDGKGYSQTYLRTIQNQLNAIFNHAVKYYDLPKNPCIANKKMGKSKSKEMLFWTMDEYLKFSEVMKEKPISYYAFQILYWTGIRCGELLALTRADFDFENRILSINKTYQVIKGEEMITSPKTEKSNRKIDLPEFLCDEMQDYFESLYKLDDNSRIFQVTKSYLHHEMDRGSKKSGVKRIRLHDLRHSSCALLINLGYSPVQIAERLGHESVTITERYSHLYPSVQKDMAKKLDTVFKEEDNND</sequence>
<protein>
    <submittedName>
        <fullName evidence="9">Site-specific integrase</fullName>
    </submittedName>
</protein>
<dbReference type="GO" id="GO:0006310">
    <property type="term" value="P:DNA recombination"/>
    <property type="evidence" value="ECO:0007669"/>
    <property type="project" value="UniProtKB-KW"/>
</dbReference>
<evidence type="ECO:0000256" key="6">
    <source>
        <dbReference type="PROSITE-ProRule" id="PRU01248"/>
    </source>
</evidence>
<evidence type="ECO:0000256" key="5">
    <source>
        <dbReference type="ARBA" id="ARBA00023172"/>
    </source>
</evidence>
<comment type="caution">
    <text evidence="9">The sequence shown here is derived from an EMBL/GenBank/DDBJ whole genome shotgun (WGS) entry which is preliminary data.</text>
</comment>
<evidence type="ECO:0000256" key="3">
    <source>
        <dbReference type="ARBA" id="ARBA00022908"/>
    </source>
</evidence>
<dbReference type="Gene3D" id="1.10.150.130">
    <property type="match status" value="1"/>
</dbReference>
<dbReference type="Proteomes" id="UP001296581">
    <property type="component" value="Unassembled WGS sequence"/>
</dbReference>
<feature type="domain" description="Tyr recombinase" evidence="7">
    <location>
        <begin position="170"/>
        <end position="353"/>
    </location>
</feature>
<dbReference type="SUPFAM" id="SSF56349">
    <property type="entry name" value="DNA breaking-rejoining enzymes"/>
    <property type="match status" value="1"/>
</dbReference>
<dbReference type="InterPro" id="IPR028259">
    <property type="entry name" value="AP2-like_int_N"/>
</dbReference>
<dbReference type="Gene3D" id="1.10.443.10">
    <property type="entry name" value="Intergrase catalytic core"/>
    <property type="match status" value="1"/>
</dbReference>
<evidence type="ECO:0000259" key="8">
    <source>
        <dbReference type="PROSITE" id="PS51900"/>
    </source>
</evidence>
<dbReference type="PANTHER" id="PTHR30349">
    <property type="entry name" value="PHAGE INTEGRASE-RELATED"/>
    <property type="match status" value="1"/>
</dbReference>
<dbReference type="PROSITE" id="PS51900">
    <property type="entry name" value="CB"/>
    <property type="match status" value="1"/>
</dbReference>